<dbReference type="EMBL" id="JARJLG010000115">
    <property type="protein sequence ID" value="KAJ7742938.1"/>
    <property type="molecule type" value="Genomic_DNA"/>
</dbReference>
<keyword evidence="4" id="KW-1185">Reference proteome</keyword>
<reference evidence="3" key="1">
    <citation type="submission" date="2023-03" db="EMBL/GenBank/DDBJ databases">
        <title>Massive genome expansion in bonnet fungi (Mycena s.s.) driven by repeated elements and novel gene families across ecological guilds.</title>
        <authorList>
            <consortium name="Lawrence Berkeley National Laboratory"/>
            <person name="Harder C.B."/>
            <person name="Miyauchi S."/>
            <person name="Viragh M."/>
            <person name="Kuo A."/>
            <person name="Thoen E."/>
            <person name="Andreopoulos B."/>
            <person name="Lu D."/>
            <person name="Skrede I."/>
            <person name="Drula E."/>
            <person name="Henrissat B."/>
            <person name="Morin E."/>
            <person name="Kohler A."/>
            <person name="Barry K."/>
            <person name="LaButti K."/>
            <person name="Morin E."/>
            <person name="Salamov A."/>
            <person name="Lipzen A."/>
            <person name="Mereny Z."/>
            <person name="Hegedus B."/>
            <person name="Baldrian P."/>
            <person name="Stursova M."/>
            <person name="Weitz H."/>
            <person name="Taylor A."/>
            <person name="Grigoriev I.V."/>
            <person name="Nagy L.G."/>
            <person name="Martin F."/>
            <person name="Kauserud H."/>
        </authorList>
    </citation>
    <scope>NUCLEOTIDE SEQUENCE</scope>
    <source>
        <strain evidence="3">CBHHK188m</strain>
    </source>
</reference>
<evidence type="ECO:0000313" key="3">
    <source>
        <dbReference type="EMBL" id="KAJ7742938.1"/>
    </source>
</evidence>
<protein>
    <submittedName>
        <fullName evidence="3">Uncharacterized protein</fullName>
    </submittedName>
</protein>
<feature type="signal peptide" evidence="2">
    <location>
        <begin position="1"/>
        <end position="18"/>
    </location>
</feature>
<organism evidence="3 4">
    <name type="scientific">Mycena maculata</name>
    <dbReference type="NCBI Taxonomy" id="230809"/>
    <lineage>
        <taxon>Eukaryota</taxon>
        <taxon>Fungi</taxon>
        <taxon>Dikarya</taxon>
        <taxon>Basidiomycota</taxon>
        <taxon>Agaricomycotina</taxon>
        <taxon>Agaricomycetes</taxon>
        <taxon>Agaricomycetidae</taxon>
        <taxon>Agaricales</taxon>
        <taxon>Marasmiineae</taxon>
        <taxon>Mycenaceae</taxon>
        <taxon>Mycena</taxon>
    </lineage>
</organism>
<gene>
    <name evidence="3" type="ORF">DFH07DRAFT_964316</name>
</gene>
<feature type="chain" id="PRO_5041949868" evidence="2">
    <location>
        <begin position="19"/>
        <end position="384"/>
    </location>
</feature>
<dbReference type="Proteomes" id="UP001215280">
    <property type="component" value="Unassembled WGS sequence"/>
</dbReference>
<name>A0AAD7IIZ4_9AGAR</name>
<accession>A0AAD7IIZ4</accession>
<feature type="region of interest" description="Disordered" evidence="1">
    <location>
        <begin position="24"/>
        <end position="61"/>
    </location>
</feature>
<feature type="region of interest" description="Disordered" evidence="1">
    <location>
        <begin position="242"/>
        <end position="267"/>
    </location>
</feature>
<feature type="compositionally biased region" description="Low complexity" evidence="1">
    <location>
        <begin position="40"/>
        <end position="58"/>
    </location>
</feature>
<comment type="caution">
    <text evidence="3">The sequence shown here is derived from an EMBL/GenBank/DDBJ whole genome shotgun (WGS) entry which is preliminary data.</text>
</comment>
<evidence type="ECO:0000313" key="4">
    <source>
        <dbReference type="Proteomes" id="UP001215280"/>
    </source>
</evidence>
<sequence length="384" mass="40242">MKSAHSILFISSLLLASGRPFPQTDGAGGDSTSLNVKMDGSSGATPSTSTAPSSGTSTRPQTLAIDTESGAVVAYDKNGKNLGEFNSTDVATGGTVVNVAKRDTTNTSIVNTCRPATQSEITSIPGWSKFVAGVTAWAGNQAPQTYYVNDTDPAWGATVCYSTDTVQLTVQGNPTCTSNSVNVGGTSNGTNATFSTTVSKGTTTTFTTTTEKTSSFNWSDQMSITANLGVVKASDQQTLSLSLTNTQGTQNSKSSGEMTSEKASWSNPSGETCSAVTNVTVCDYTATGSLDVYLSGYIWLSFKTYFRDPSCVASLIQPGAPCAGKGSKHNDLNHCYDANQCPEHGHYGQQIETYLPSISDRSNPLQFSDAVSSTTNAQYQIECH</sequence>
<evidence type="ECO:0000256" key="2">
    <source>
        <dbReference type="SAM" id="SignalP"/>
    </source>
</evidence>
<keyword evidence="2" id="KW-0732">Signal</keyword>
<evidence type="ECO:0000256" key="1">
    <source>
        <dbReference type="SAM" id="MobiDB-lite"/>
    </source>
</evidence>
<proteinExistence type="predicted"/>
<dbReference type="AlphaFoldDB" id="A0AAD7IIZ4"/>